<evidence type="ECO:0000313" key="8">
    <source>
        <dbReference type="Proteomes" id="UP000271241"/>
    </source>
</evidence>
<evidence type="ECO:0000313" key="7">
    <source>
        <dbReference type="EMBL" id="RKP05334.1"/>
    </source>
</evidence>
<dbReference type="OrthoDB" id="3244603at2759"/>
<evidence type="ECO:0000256" key="1">
    <source>
        <dbReference type="ARBA" id="ARBA00005272"/>
    </source>
</evidence>
<evidence type="ECO:0000256" key="3">
    <source>
        <dbReference type="ARBA" id="ARBA00022827"/>
    </source>
</evidence>
<dbReference type="Pfam" id="PF07992">
    <property type="entry name" value="Pyr_redox_2"/>
    <property type="match status" value="1"/>
</dbReference>
<dbReference type="GO" id="GO:0003954">
    <property type="term" value="F:NADH dehydrogenase activity"/>
    <property type="evidence" value="ECO:0007669"/>
    <property type="project" value="InterPro"/>
</dbReference>
<dbReference type="GO" id="GO:0005739">
    <property type="term" value="C:mitochondrion"/>
    <property type="evidence" value="ECO:0007669"/>
    <property type="project" value="TreeGrafter"/>
</dbReference>
<dbReference type="PANTHER" id="PTHR43706">
    <property type="entry name" value="NADH DEHYDROGENASE"/>
    <property type="match status" value="1"/>
</dbReference>
<dbReference type="InterPro" id="IPR023753">
    <property type="entry name" value="FAD/NAD-binding_dom"/>
</dbReference>
<name>A0A4P9XHZ5_9FUNG</name>
<feature type="domain" description="FAD/NAD(P)-binding" evidence="6">
    <location>
        <begin position="3"/>
        <end position="166"/>
    </location>
</feature>
<feature type="non-terminal residue" evidence="7">
    <location>
        <position position="1"/>
    </location>
</feature>
<dbReference type="STRING" id="78915.A0A4P9XHZ5"/>
<keyword evidence="8" id="KW-1185">Reference proteome</keyword>
<proteinExistence type="inferred from homology"/>
<comment type="similarity">
    <text evidence="1">Belongs to the NADH dehydrogenase family.</text>
</comment>
<reference evidence="8" key="1">
    <citation type="journal article" date="2018" name="Nat. Microbiol.">
        <title>Leveraging single-cell genomics to expand the fungal tree of life.</title>
        <authorList>
            <person name="Ahrendt S.R."/>
            <person name="Quandt C.A."/>
            <person name="Ciobanu D."/>
            <person name="Clum A."/>
            <person name="Salamov A."/>
            <person name="Andreopoulos B."/>
            <person name="Cheng J.F."/>
            <person name="Woyke T."/>
            <person name="Pelin A."/>
            <person name="Henrissat B."/>
            <person name="Reynolds N.K."/>
            <person name="Benny G.L."/>
            <person name="Smith M.E."/>
            <person name="James T.Y."/>
            <person name="Grigoriev I.V."/>
        </authorList>
    </citation>
    <scope>NUCLEOTIDE SEQUENCE [LARGE SCALE GENOMIC DNA]</scope>
    <source>
        <strain evidence="8">RSA 1356</strain>
    </source>
</reference>
<dbReference type="PANTHER" id="PTHR43706:SF50">
    <property type="entry name" value="NADH DEHYDROGENASE (UBIQUINONE)-RELATED"/>
    <property type="match status" value="1"/>
</dbReference>
<accession>A0A4P9XHZ5</accession>
<protein>
    <recommendedName>
        <fullName evidence="6">FAD/NAD(P)-binding domain-containing protein</fullName>
    </recommendedName>
</protein>
<dbReference type="AlphaFoldDB" id="A0A4P9XHZ5"/>
<dbReference type="SUPFAM" id="SSF51905">
    <property type="entry name" value="FAD/NAD(P)-binding domain"/>
    <property type="match status" value="1"/>
</dbReference>
<dbReference type="Proteomes" id="UP000271241">
    <property type="component" value="Unassembled WGS sequence"/>
</dbReference>
<evidence type="ECO:0000259" key="6">
    <source>
        <dbReference type="Pfam" id="PF07992"/>
    </source>
</evidence>
<evidence type="ECO:0000256" key="4">
    <source>
        <dbReference type="ARBA" id="ARBA00023002"/>
    </source>
</evidence>
<dbReference type="InterPro" id="IPR045024">
    <property type="entry name" value="NDH-2"/>
</dbReference>
<evidence type="ECO:0000256" key="2">
    <source>
        <dbReference type="ARBA" id="ARBA00022630"/>
    </source>
</evidence>
<evidence type="ECO:0000256" key="5">
    <source>
        <dbReference type="ARBA" id="ARBA00023027"/>
    </source>
</evidence>
<organism evidence="7 8">
    <name type="scientific">Thamnocephalis sphaerospora</name>
    <dbReference type="NCBI Taxonomy" id="78915"/>
    <lineage>
        <taxon>Eukaryota</taxon>
        <taxon>Fungi</taxon>
        <taxon>Fungi incertae sedis</taxon>
        <taxon>Zoopagomycota</taxon>
        <taxon>Zoopagomycotina</taxon>
        <taxon>Zoopagomycetes</taxon>
        <taxon>Zoopagales</taxon>
        <taxon>Sigmoideomycetaceae</taxon>
        <taxon>Thamnocephalis</taxon>
    </lineage>
</organism>
<keyword evidence="4" id="KW-0560">Oxidoreductase</keyword>
<dbReference type="InterPro" id="IPR036188">
    <property type="entry name" value="FAD/NAD-bd_sf"/>
</dbReference>
<keyword evidence="2" id="KW-0285">Flavoprotein</keyword>
<dbReference type="EMBL" id="KZ993166">
    <property type="protein sequence ID" value="RKP05334.1"/>
    <property type="molecule type" value="Genomic_DNA"/>
</dbReference>
<gene>
    <name evidence="7" type="ORF">THASP1DRAFT_9338</name>
</gene>
<keyword evidence="3" id="KW-0274">FAD</keyword>
<feature type="non-terminal residue" evidence="7">
    <location>
        <position position="175"/>
    </location>
</feature>
<sequence>KPRLVILGSGWGSASLLKKLDTEKYDVTVVSPNNYFLFTPLLPSATVGTLELRSLIEPVRKLLKRINGRFLEVSTCFAPHLRSVMAHHRAVQLVIAVGSTTNTMGVPGVEHCHQLKTLADAAGLRRKVMANFEQAALPTTTPEERKRLLSFVVCGGGVEFAAELYDFLTEDLVNY</sequence>
<dbReference type="Gene3D" id="3.50.50.100">
    <property type="match status" value="1"/>
</dbReference>
<keyword evidence="5" id="KW-0520">NAD</keyword>